<dbReference type="Proteomes" id="UP000233293">
    <property type="component" value="Unassembled WGS sequence"/>
</dbReference>
<evidence type="ECO:0000256" key="1">
    <source>
        <dbReference type="SAM" id="MobiDB-lite"/>
    </source>
</evidence>
<feature type="region of interest" description="Disordered" evidence="1">
    <location>
        <begin position="339"/>
        <end position="359"/>
    </location>
</feature>
<protein>
    <submittedName>
        <fullName evidence="2">Uncharacterized protein</fullName>
    </submittedName>
</protein>
<sequence>MSVLNYPRLYLNGWISWNPPTGNNNDYINTFLAERADINYLVVQPTFAPADGVGAFIPGQYIQDFRIWMTSLQTQPATAQNPNPSQFVPGEWNYFGDNGAAFVNYTNGSGVPFLSQVTGGVTGYNQPAAATDPVLAQPAQITGNTFGASNAGSPARLVDNNTMSTWTSQVFLNQLLIGDQTCGLTATAGSRMFTQMINYSKMTNVASAGVMGIMMQTSFPADGVSFSGTGSSSLLAALSSGMTNASGLMLRLKIFNTLYYQNGVMNDYPTITGGYPQLSAYYQDALNNGIQFFNPAHSQFVATLGLWNQGETMTAPQGRLFVVQTSGQTADKTATATLTKNDPLPRKSAEPVKQGGPETTVQNLETSSFNAFPGPAVAQVVTDPLTGDSVLSIDLASTMPMLPGQVPPAPPPATTQDSGTLTVSAQGTTIGTITFGPGTASYGDAAFYANSGIVDLPLSTQQLAAVQANPLSITSDNGLQSLSEAPVQIVTDQRSIYLEQGGIQTITLTALQLGVPAANVQIAVAQYQVQTFNAFLAVAGQEIVAFGSGSQSIVSANLGTATNTYPGDPVTSVLGNPASSTAPVATTAVPAPLSNITILTTGADGTATLTIAPVQPGFVTLTYVPLGASTSFNPPTSFGNSYYYPGGSGPPADFSFVAFSNVRVMGFDDALPAAFAALWNNGYNQTLAWQFVYQQILFVYDALYPTMLRYVPLGNAQAMAGAANQLLLLTSADYAESSTLYMPVTRDMSAGKRAVLQMWCKLALNDFPPQPIAAPI</sequence>
<gene>
    <name evidence="2" type="ORF">CWS72_04960</name>
</gene>
<evidence type="ECO:0000313" key="2">
    <source>
        <dbReference type="EMBL" id="PKU25902.1"/>
    </source>
</evidence>
<keyword evidence="3" id="KW-1185">Reference proteome</keyword>
<organism evidence="2 3">
    <name type="scientific">Telmatospirillum siberiense</name>
    <dbReference type="NCBI Taxonomy" id="382514"/>
    <lineage>
        <taxon>Bacteria</taxon>
        <taxon>Pseudomonadati</taxon>
        <taxon>Pseudomonadota</taxon>
        <taxon>Alphaproteobacteria</taxon>
        <taxon>Rhodospirillales</taxon>
        <taxon>Rhodospirillaceae</taxon>
        <taxon>Telmatospirillum</taxon>
    </lineage>
</organism>
<name>A0A2N3PZS0_9PROT</name>
<comment type="caution">
    <text evidence="2">The sequence shown here is derived from an EMBL/GenBank/DDBJ whole genome shotgun (WGS) entry which is preliminary data.</text>
</comment>
<proteinExistence type="predicted"/>
<dbReference type="EMBL" id="PIUM01000003">
    <property type="protein sequence ID" value="PKU25902.1"/>
    <property type="molecule type" value="Genomic_DNA"/>
</dbReference>
<dbReference type="AlphaFoldDB" id="A0A2N3PZS0"/>
<dbReference type="RefSeq" id="WP_101249447.1">
    <property type="nucleotide sequence ID" value="NZ_PIUM01000003.1"/>
</dbReference>
<evidence type="ECO:0000313" key="3">
    <source>
        <dbReference type="Proteomes" id="UP000233293"/>
    </source>
</evidence>
<dbReference type="OrthoDB" id="9800162at2"/>
<reference evidence="3" key="1">
    <citation type="submission" date="2017-12" db="EMBL/GenBank/DDBJ databases">
        <title>Draft genome sequence of Telmatospirillum siberiense 26-4b1T, an acidotolerant peatland alphaproteobacterium potentially involved in sulfur cycling.</title>
        <authorList>
            <person name="Hausmann B."/>
            <person name="Pjevac P."/>
            <person name="Schreck K."/>
            <person name="Herbold C.W."/>
            <person name="Daims H."/>
            <person name="Wagner M."/>
            <person name="Pester M."/>
            <person name="Loy A."/>
        </authorList>
    </citation>
    <scope>NUCLEOTIDE SEQUENCE [LARGE SCALE GENOMIC DNA]</scope>
    <source>
        <strain evidence="3">26-4b1</strain>
    </source>
</reference>
<accession>A0A2N3PZS0</accession>